<protein>
    <recommendedName>
        <fullName evidence="1">Ice-binding protein C-terminal domain-containing protein</fullName>
    </recommendedName>
</protein>
<feature type="domain" description="Ice-binding protein C-terminal" evidence="1">
    <location>
        <begin position="174"/>
        <end position="196"/>
    </location>
</feature>
<dbReference type="RefSeq" id="WP_353568660.1">
    <property type="nucleotide sequence ID" value="NZ_BAABRI010000028.1"/>
</dbReference>
<dbReference type="Proteomes" id="UP001476282">
    <property type="component" value="Unassembled WGS sequence"/>
</dbReference>
<dbReference type="PROSITE" id="PS51257">
    <property type="entry name" value="PROKAR_LIPOPROTEIN"/>
    <property type="match status" value="1"/>
</dbReference>
<keyword evidence="3" id="KW-1185">Reference proteome</keyword>
<sequence>MIPTLNKPAPRGRLGAYLTAGIGAGCLAGRADAALHVTFYGMGSQNPGSIPPTPEGIAVGLSFYAGNYYAVDSSDAIAAFSTLGMNYFTSGTDLAGFNSFGYGQYLKETTVINGATLNSDQNYANISFNGNDGTYEAVAQFFFDGTGNGYLVAMARNDDNAPLSISAGKAAIDAVPEPSGLALLALGAGGLITRRRRGTK</sequence>
<name>A0ABP9USP8_9BACT</name>
<comment type="caution">
    <text evidence="2">The sequence shown here is derived from an EMBL/GenBank/DDBJ whole genome shotgun (WGS) entry which is preliminary data.</text>
</comment>
<dbReference type="InterPro" id="IPR013424">
    <property type="entry name" value="Ice-binding_C"/>
</dbReference>
<reference evidence="2 3" key="1">
    <citation type="submission" date="2024-02" db="EMBL/GenBank/DDBJ databases">
        <title>Haloferula sargassicola NBRC 104335.</title>
        <authorList>
            <person name="Ichikawa N."/>
            <person name="Katano-Makiyama Y."/>
            <person name="Hidaka K."/>
        </authorList>
    </citation>
    <scope>NUCLEOTIDE SEQUENCE [LARGE SCALE GENOMIC DNA]</scope>
    <source>
        <strain evidence="2 3">NBRC 104335</strain>
    </source>
</reference>
<gene>
    <name evidence="2" type="ORF">Hsar01_03800</name>
</gene>
<dbReference type="NCBIfam" id="TIGR02595">
    <property type="entry name" value="PEP_CTERM"/>
    <property type="match status" value="1"/>
</dbReference>
<evidence type="ECO:0000313" key="2">
    <source>
        <dbReference type="EMBL" id="GAA5484556.1"/>
    </source>
</evidence>
<dbReference type="Pfam" id="PF07589">
    <property type="entry name" value="PEP-CTERM"/>
    <property type="match status" value="1"/>
</dbReference>
<dbReference type="EMBL" id="BAABRI010000028">
    <property type="protein sequence ID" value="GAA5484556.1"/>
    <property type="molecule type" value="Genomic_DNA"/>
</dbReference>
<accession>A0ABP9USP8</accession>
<evidence type="ECO:0000259" key="1">
    <source>
        <dbReference type="Pfam" id="PF07589"/>
    </source>
</evidence>
<evidence type="ECO:0000313" key="3">
    <source>
        <dbReference type="Proteomes" id="UP001476282"/>
    </source>
</evidence>
<organism evidence="2 3">
    <name type="scientific">Haloferula sargassicola</name>
    <dbReference type="NCBI Taxonomy" id="490096"/>
    <lineage>
        <taxon>Bacteria</taxon>
        <taxon>Pseudomonadati</taxon>
        <taxon>Verrucomicrobiota</taxon>
        <taxon>Verrucomicrobiia</taxon>
        <taxon>Verrucomicrobiales</taxon>
        <taxon>Verrucomicrobiaceae</taxon>
        <taxon>Haloferula</taxon>
    </lineage>
</organism>
<proteinExistence type="predicted"/>